<dbReference type="InterPro" id="IPR003016">
    <property type="entry name" value="2-oxoA_DH_lipoyl-BS"/>
</dbReference>
<gene>
    <name evidence="9" type="ORF">GCM10011399_13790</name>
</gene>
<dbReference type="PROSITE" id="PS50968">
    <property type="entry name" value="BIOTINYL_LIPOYL"/>
    <property type="match status" value="1"/>
</dbReference>
<evidence type="ECO:0000256" key="1">
    <source>
        <dbReference type="ARBA" id="ARBA00001938"/>
    </source>
</evidence>
<organism evidence="9 10">
    <name type="scientific">Subtercola lobariae</name>
    <dbReference type="NCBI Taxonomy" id="1588641"/>
    <lineage>
        <taxon>Bacteria</taxon>
        <taxon>Bacillati</taxon>
        <taxon>Actinomycetota</taxon>
        <taxon>Actinomycetes</taxon>
        <taxon>Micrococcales</taxon>
        <taxon>Microbacteriaceae</taxon>
        <taxon>Subtercola</taxon>
    </lineage>
</organism>
<dbReference type="InterPro" id="IPR001078">
    <property type="entry name" value="2-oxoacid_DH_actylTfrase"/>
</dbReference>
<evidence type="ECO:0000256" key="2">
    <source>
        <dbReference type="ARBA" id="ARBA00007317"/>
    </source>
</evidence>
<keyword evidence="3 6" id="KW-0808">Transferase</keyword>
<dbReference type="InterPro" id="IPR000089">
    <property type="entry name" value="Biotin_lipoyl"/>
</dbReference>
<dbReference type="Pfam" id="PF00364">
    <property type="entry name" value="Biotin_lipoyl"/>
    <property type="match status" value="1"/>
</dbReference>
<evidence type="ECO:0000256" key="6">
    <source>
        <dbReference type="RuleBase" id="RU003423"/>
    </source>
</evidence>
<keyword evidence="5 6" id="KW-0012">Acyltransferase</keyword>
<feature type="compositionally biased region" description="Low complexity" evidence="7">
    <location>
        <begin position="154"/>
        <end position="165"/>
    </location>
</feature>
<comment type="similarity">
    <text evidence="2 6">Belongs to the 2-oxoacid dehydrogenase family.</text>
</comment>
<dbReference type="PANTHER" id="PTHR43178">
    <property type="entry name" value="DIHYDROLIPOAMIDE ACETYLTRANSFERASE COMPONENT OF PYRUVATE DEHYDROGENASE COMPLEX"/>
    <property type="match status" value="1"/>
</dbReference>
<dbReference type="PANTHER" id="PTHR43178:SF5">
    <property type="entry name" value="LIPOAMIDE ACYLTRANSFERASE COMPONENT OF BRANCHED-CHAIN ALPHA-KETO ACID DEHYDROGENASE COMPLEX, MITOCHONDRIAL"/>
    <property type="match status" value="1"/>
</dbReference>
<dbReference type="EMBL" id="BMGP01000002">
    <property type="protein sequence ID" value="GGF21361.1"/>
    <property type="molecule type" value="Genomic_DNA"/>
</dbReference>
<dbReference type="Proteomes" id="UP000598775">
    <property type="component" value="Unassembled WGS sequence"/>
</dbReference>
<protein>
    <recommendedName>
        <fullName evidence="6">Dihydrolipoamide acetyltransferase component of pyruvate dehydrogenase complex</fullName>
        <ecNumber evidence="6">2.3.1.-</ecNumber>
    </recommendedName>
</protein>
<dbReference type="Gene3D" id="3.30.559.10">
    <property type="entry name" value="Chloramphenicol acetyltransferase-like domain"/>
    <property type="match status" value="1"/>
</dbReference>
<proteinExistence type="inferred from homology"/>
<dbReference type="SUPFAM" id="SSF52777">
    <property type="entry name" value="CoA-dependent acyltransferases"/>
    <property type="match status" value="1"/>
</dbReference>
<dbReference type="PROSITE" id="PS00189">
    <property type="entry name" value="LIPOYL"/>
    <property type="match status" value="1"/>
</dbReference>
<dbReference type="CDD" id="cd06849">
    <property type="entry name" value="lipoyl_domain"/>
    <property type="match status" value="1"/>
</dbReference>
<feature type="region of interest" description="Disordered" evidence="7">
    <location>
        <begin position="134"/>
        <end position="167"/>
    </location>
</feature>
<dbReference type="Gene3D" id="2.40.50.100">
    <property type="match status" value="1"/>
</dbReference>
<evidence type="ECO:0000313" key="9">
    <source>
        <dbReference type="EMBL" id="GGF21361.1"/>
    </source>
</evidence>
<name>A0A917B4M6_9MICO</name>
<reference evidence="9 10" key="1">
    <citation type="journal article" date="2014" name="Int. J. Syst. Evol. Microbiol.">
        <title>Complete genome sequence of Corynebacterium casei LMG S-19264T (=DSM 44701T), isolated from a smear-ripened cheese.</title>
        <authorList>
            <consortium name="US DOE Joint Genome Institute (JGI-PGF)"/>
            <person name="Walter F."/>
            <person name="Albersmeier A."/>
            <person name="Kalinowski J."/>
            <person name="Ruckert C."/>
        </authorList>
    </citation>
    <scope>NUCLEOTIDE SEQUENCE [LARGE SCALE GENOMIC DNA]</scope>
    <source>
        <strain evidence="9 10">CGMCC 1.12976</strain>
    </source>
</reference>
<dbReference type="EC" id="2.3.1.-" evidence="6"/>
<dbReference type="GO" id="GO:0016407">
    <property type="term" value="F:acetyltransferase activity"/>
    <property type="evidence" value="ECO:0007669"/>
    <property type="project" value="TreeGrafter"/>
</dbReference>
<feature type="compositionally biased region" description="Pro residues" evidence="7">
    <location>
        <begin position="137"/>
        <end position="153"/>
    </location>
</feature>
<dbReference type="InterPro" id="IPR050743">
    <property type="entry name" value="2-oxoacid_DH_E2_comp"/>
</dbReference>
<comment type="caution">
    <text evidence="9">The sequence shown here is derived from an EMBL/GenBank/DDBJ whole genome shotgun (WGS) entry which is preliminary data.</text>
</comment>
<dbReference type="SUPFAM" id="SSF51230">
    <property type="entry name" value="Single hybrid motif"/>
    <property type="match status" value="1"/>
</dbReference>
<keyword evidence="4 6" id="KW-0450">Lipoyl</keyword>
<dbReference type="RefSeq" id="WP_229715145.1">
    <property type="nucleotide sequence ID" value="NZ_BMGP01000002.1"/>
</dbReference>
<dbReference type="GO" id="GO:0031405">
    <property type="term" value="F:lipoic acid binding"/>
    <property type="evidence" value="ECO:0007669"/>
    <property type="project" value="TreeGrafter"/>
</dbReference>
<evidence type="ECO:0000256" key="4">
    <source>
        <dbReference type="ARBA" id="ARBA00022823"/>
    </source>
</evidence>
<dbReference type="AlphaFoldDB" id="A0A917B4M6"/>
<evidence type="ECO:0000256" key="3">
    <source>
        <dbReference type="ARBA" id="ARBA00022679"/>
    </source>
</evidence>
<accession>A0A917B4M6</accession>
<dbReference type="Pfam" id="PF00198">
    <property type="entry name" value="2-oxoacid_dh"/>
    <property type="match status" value="1"/>
</dbReference>
<feature type="domain" description="Lipoyl-binding" evidence="8">
    <location>
        <begin position="20"/>
        <end position="95"/>
    </location>
</feature>
<evidence type="ECO:0000256" key="7">
    <source>
        <dbReference type="SAM" id="MobiDB-lite"/>
    </source>
</evidence>
<evidence type="ECO:0000259" key="8">
    <source>
        <dbReference type="PROSITE" id="PS50968"/>
    </source>
</evidence>
<dbReference type="InterPro" id="IPR011053">
    <property type="entry name" value="Single_hybrid_motif"/>
</dbReference>
<keyword evidence="10" id="KW-1185">Reference proteome</keyword>
<evidence type="ECO:0000313" key="10">
    <source>
        <dbReference type="Proteomes" id="UP000598775"/>
    </source>
</evidence>
<sequence>MSGAETDLAGIDSAVDAQQTTLVSMPALGESVTEGTLTRWLKNEGDTVEEGEPLLEVATDKVDTEVPSPVSGVIVRLIAAEDDVVAVGDDLALIAIAGASVAPGGGGGSTVNAVNAVNATDSVGLLGSGAAAVAEDPAPPPAPVPPVAPPAPAAAPATAPGPQVPLAEGDRREKLSSVRRVIADRMMYSLQHTAQLTSFIEVDVTEIAKIRAAFKAKFAESGAKISYLPFFAKAAVDALADSPAMNSTSSESGTEVTYHRAVNLGIAVDSPKGLMVPVIRAAGSLSVFELAAGIEGAAEKVRSGGISPADFEGGTFTLTNTGSRGALFDTPILNYPQTAILGTGIVTERVVPLPGPELTIGVRSFCYFALTYDHRVVDGADAARYLSAVKKGIEGGFAGFELPEHPAAGAAR</sequence>
<comment type="cofactor">
    <cofactor evidence="1 6">
        <name>(R)-lipoate</name>
        <dbReference type="ChEBI" id="CHEBI:83088"/>
    </cofactor>
</comment>
<dbReference type="InterPro" id="IPR023213">
    <property type="entry name" value="CAT-like_dom_sf"/>
</dbReference>
<dbReference type="GO" id="GO:0005737">
    <property type="term" value="C:cytoplasm"/>
    <property type="evidence" value="ECO:0007669"/>
    <property type="project" value="TreeGrafter"/>
</dbReference>
<evidence type="ECO:0000256" key="5">
    <source>
        <dbReference type="ARBA" id="ARBA00023315"/>
    </source>
</evidence>